<evidence type="ECO:0000256" key="1">
    <source>
        <dbReference type="SAM" id="Phobius"/>
    </source>
</evidence>
<keyword evidence="1" id="KW-1133">Transmembrane helix</keyword>
<reference evidence="2 3" key="1">
    <citation type="journal article" date="2015" name="Nature">
        <title>rRNA introns, odd ribosomes, and small enigmatic genomes across a large radiation of phyla.</title>
        <authorList>
            <person name="Brown C.T."/>
            <person name="Hug L.A."/>
            <person name="Thomas B.C."/>
            <person name="Sharon I."/>
            <person name="Castelle C.J."/>
            <person name="Singh A."/>
            <person name="Wilkins M.J."/>
            <person name="Williams K.H."/>
            <person name="Banfield J.F."/>
        </authorList>
    </citation>
    <scope>NUCLEOTIDE SEQUENCE [LARGE SCALE GENOMIC DNA]</scope>
</reference>
<protein>
    <submittedName>
        <fullName evidence="2">Uncharacterized protein</fullName>
    </submittedName>
</protein>
<dbReference type="AlphaFoldDB" id="A0A0G0JHG9"/>
<feature type="transmembrane region" description="Helical" evidence="1">
    <location>
        <begin position="6"/>
        <end position="25"/>
    </location>
</feature>
<feature type="transmembrane region" description="Helical" evidence="1">
    <location>
        <begin position="110"/>
        <end position="130"/>
    </location>
</feature>
<keyword evidence="1" id="KW-0812">Transmembrane</keyword>
<dbReference type="EMBL" id="LBTH01000005">
    <property type="protein sequence ID" value="KKQ36219.1"/>
    <property type="molecule type" value="Genomic_DNA"/>
</dbReference>
<organism evidence="2 3">
    <name type="scientific">candidate division WS6 bacterium GW2011_GWA2_37_6</name>
    <dbReference type="NCBI Taxonomy" id="1619087"/>
    <lineage>
        <taxon>Bacteria</taxon>
        <taxon>Candidatus Dojkabacteria</taxon>
    </lineage>
</organism>
<proteinExistence type="predicted"/>
<keyword evidence="1" id="KW-0472">Membrane</keyword>
<name>A0A0G0JHG9_9BACT</name>
<feature type="transmembrane region" description="Helical" evidence="1">
    <location>
        <begin position="41"/>
        <end position="60"/>
    </location>
</feature>
<comment type="caution">
    <text evidence="2">The sequence shown here is derived from an EMBL/GenBank/DDBJ whole genome shotgun (WGS) entry which is preliminary data.</text>
</comment>
<dbReference type="Proteomes" id="UP000034852">
    <property type="component" value="Unassembled WGS sequence"/>
</dbReference>
<feature type="transmembrane region" description="Helical" evidence="1">
    <location>
        <begin position="184"/>
        <end position="217"/>
    </location>
</feature>
<feature type="transmembrane region" description="Helical" evidence="1">
    <location>
        <begin position="66"/>
        <end position="90"/>
    </location>
</feature>
<accession>A0A0G0JHG9</accession>
<evidence type="ECO:0000313" key="3">
    <source>
        <dbReference type="Proteomes" id="UP000034852"/>
    </source>
</evidence>
<gene>
    <name evidence="2" type="ORF">US52_C0005G0009</name>
</gene>
<evidence type="ECO:0000313" key="2">
    <source>
        <dbReference type="EMBL" id="KKQ36219.1"/>
    </source>
</evidence>
<sequence>MLSYSFLSVISGIFVYSIIIFFNYIKTSKPQFRHFEFSKRNYYIMMSPFIIGLLAYAIAIGSIKPILVFIIFALAGVFGETFFSVIWDSLFDKRFWIYRVDTLYKSYSSLLNFIPWGVGGFLYLSIVDLIKIDYDKSLPIPFYFFMLVLFTCFQIIIFIVAYFSKRRRKINFEFRELNIKTYIFFILPIISSIIIVSIIYSIFFIVLFVVFGLVAFISEYLFGKMCTFFISKKLWYYTYYTIDNKHTTPLNIVPFGIAGFYFWSAYLIIFS</sequence>
<feature type="transmembrane region" description="Helical" evidence="1">
    <location>
        <begin position="252"/>
        <end position="270"/>
    </location>
</feature>
<feature type="transmembrane region" description="Helical" evidence="1">
    <location>
        <begin position="142"/>
        <end position="163"/>
    </location>
</feature>